<evidence type="ECO:0000256" key="3">
    <source>
        <dbReference type="ARBA" id="ARBA00022643"/>
    </source>
</evidence>
<dbReference type="OrthoDB" id="10250990at2759"/>
<dbReference type="Proteomes" id="UP000509510">
    <property type="component" value="Chromosome V"/>
</dbReference>
<evidence type="ECO:0000313" key="8">
    <source>
        <dbReference type="Proteomes" id="UP000509510"/>
    </source>
</evidence>
<evidence type="ECO:0000259" key="6">
    <source>
        <dbReference type="SMART" id="SM00903"/>
    </source>
</evidence>
<comment type="similarity">
    <text evidence="4">Belongs to the flavoredoxin family.</text>
</comment>
<dbReference type="RefSeq" id="XP_035348179.1">
    <property type="nucleotide sequence ID" value="XM_035492286.1"/>
</dbReference>
<dbReference type="GO" id="GO:0010181">
    <property type="term" value="F:FMN binding"/>
    <property type="evidence" value="ECO:0007669"/>
    <property type="project" value="InterPro"/>
</dbReference>
<evidence type="ECO:0000256" key="5">
    <source>
        <dbReference type="SAM" id="MobiDB-lite"/>
    </source>
</evidence>
<feature type="region of interest" description="Disordered" evidence="5">
    <location>
        <begin position="1"/>
        <end position="24"/>
    </location>
</feature>
<dbReference type="SMART" id="SM00903">
    <property type="entry name" value="Flavin_Reduct"/>
    <property type="match status" value="1"/>
</dbReference>
<accession>A0A7H8R8P6</accession>
<proteinExistence type="inferred from homology"/>
<comment type="cofactor">
    <cofactor evidence="1">
        <name>FMN</name>
        <dbReference type="ChEBI" id="CHEBI:58210"/>
    </cofactor>
</comment>
<evidence type="ECO:0000256" key="4">
    <source>
        <dbReference type="ARBA" id="ARBA00038054"/>
    </source>
</evidence>
<feature type="compositionally biased region" description="Basic and acidic residues" evidence="5">
    <location>
        <begin position="1"/>
        <end position="12"/>
    </location>
</feature>
<dbReference type="PANTHER" id="PTHR33798">
    <property type="entry name" value="FLAVOPROTEIN OXYGENASE"/>
    <property type="match status" value="1"/>
</dbReference>
<dbReference type="InterPro" id="IPR002563">
    <property type="entry name" value="Flavin_Rdtase-like_dom"/>
</dbReference>
<dbReference type="Gene3D" id="2.30.110.10">
    <property type="entry name" value="Electron Transport, Fmn-binding Protein, Chain A"/>
    <property type="match status" value="1"/>
</dbReference>
<dbReference type="SUPFAM" id="SSF50475">
    <property type="entry name" value="FMN-binding split barrel"/>
    <property type="match status" value="1"/>
</dbReference>
<dbReference type="Pfam" id="PF01613">
    <property type="entry name" value="Flavin_Reduct"/>
    <property type="match status" value="1"/>
</dbReference>
<dbReference type="InterPro" id="IPR012349">
    <property type="entry name" value="Split_barrel_FMN-bd"/>
</dbReference>
<sequence length="285" mass="31184">MAPHAPFKEVEASRPPWDSSAHPHYTQTINPGYTIGSGAYGEPNTSNHISIDPNADSRGFLANYKLLISAIVPRPIGFISTRSGDGSSTNVSPFSFFQIIAADPPIFVFGVNGPKVGSPGTRKDTLTNLLETGECVINIISEDYIDAANMACIDAPYGVSEFDVSGLTRGEDTKQVRVPRVKEAVFSIEAKVVEKRDFTSKRDPSKVTATMFTVEGVQFWAREDALDEERGVLEIEKLRPVSRLGGISYGRVTDIFELPRLSWETDLSAEEKQLIADRAKENAAK</sequence>
<organism evidence="7 8">
    <name type="scientific">Talaromyces rugulosus</name>
    <name type="common">Penicillium rugulosum</name>
    <dbReference type="NCBI Taxonomy" id="121627"/>
    <lineage>
        <taxon>Eukaryota</taxon>
        <taxon>Fungi</taxon>
        <taxon>Dikarya</taxon>
        <taxon>Ascomycota</taxon>
        <taxon>Pezizomycotina</taxon>
        <taxon>Eurotiomycetes</taxon>
        <taxon>Eurotiomycetidae</taxon>
        <taxon>Eurotiales</taxon>
        <taxon>Trichocomaceae</taxon>
        <taxon>Talaromyces</taxon>
        <taxon>Talaromyces sect. Islandici</taxon>
    </lineage>
</organism>
<dbReference type="AlphaFoldDB" id="A0A7H8R8P6"/>
<feature type="domain" description="Flavin reductase like" evidence="6">
    <location>
        <begin position="69"/>
        <end position="234"/>
    </location>
</feature>
<dbReference type="PANTHER" id="PTHR33798:SF5">
    <property type="entry name" value="FLAVIN REDUCTASE LIKE DOMAIN-CONTAINING PROTEIN"/>
    <property type="match status" value="1"/>
</dbReference>
<dbReference type="KEGG" id="trg:TRUGW13939_09161"/>
<evidence type="ECO:0000313" key="7">
    <source>
        <dbReference type="EMBL" id="QKX62005.1"/>
    </source>
</evidence>
<keyword evidence="3" id="KW-0288">FMN</keyword>
<protein>
    <recommendedName>
        <fullName evidence="6">Flavin reductase like domain-containing protein</fullName>
    </recommendedName>
</protein>
<dbReference type="GeneID" id="55996645"/>
<evidence type="ECO:0000256" key="1">
    <source>
        <dbReference type="ARBA" id="ARBA00001917"/>
    </source>
</evidence>
<gene>
    <name evidence="7" type="ORF">TRUGW13939_09161</name>
</gene>
<dbReference type="EMBL" id="CP055902">
    <property type="protein sequence ID" value="QKX62005.1"/>
    <property type="molecule type" value="Genomic_DNA"/>
</dbReference>
<reference evidence="8" key="1">
    <citation type="submission" date="2020-06" db="EMBL/GenBank/DDBJ databases">
        <title>A chromosome-scale genome assembly of Talaromyces rugulosus W13939.</title>
        <authorList>
            <person name="Wang B."/>
            <person name="Guo L."/>
            <person name="Ye K."/>
            <person name="Wang L."/>
        </authorList>
    </citation>
    <scope>NUCLEOTIDE SEQUENCE [LARGE SCALE GENOMIC DNA]</scope>
    <source>
        <strain evidence="8">W13939</strain>
    </source>
</reference>
<evidence type="ECO:0000256" key="2">
    <source>
        <dbReference type="ARBA" id="ARBA00022630"/>
    </source>
</evidence>
<keyword evidence="8" id="KW-1185">Reference proteome</keyword>
<name>A0A7H8R8P6_TALRU</name>
<keyword evidence="2" id="KW-0285">Flavoprotein</keyword>